<evidence type="ECO:0000256" key="2">
    <source>
        <dbReference type="ARBA" id="ARBA00022771"/>
    </source>
</evidence>
<evidence type="ECO:0000256" key="4">
    <source>
        <dbReference type="PROSITE-ProRule" id="PRU00024"/>
    </source>
</evidence>
<name>A0ABR0CX65_9LAMI</name>
<protein>
    <recommendedName>
        <fullName evidence="5">B box-type domain-containing protein</fullName>
    </recommendedName>
</protein>
<comment type="caution">
    <text evidence="6">The sequence shown here is derived from an EMBL/GenBank/DDBJ whole genome shotgun (WGS) entry which is preliminary data.</text>
</comment>
<dbReference type="PANTHER" id="PTHR31319">
    <property type="entry name" value="ZINC FINGER PROTEIN CONSTANS-LIKE 4"/>
    <property type="match status" value="1"/>
</dbReference>
<proteinExistence type="predicted"/>
<dbReference type="PROSITE" id="PS50119">
    <property type="entry name" value="ZF_BBOX"/>
    <property type="match status" value="2"/>
</dbReference>
<keyword evidence="3" id="KW-0862">Zinc</keyword>
<organism evidence="6 7">
    <name type="scientific">Penstemon davidsonii</name>
    <dbReference type="NCBI Taxonomy" id="160366"/>
    <lineage>
        <taxon>Eukaryota</taxon>
        <taxon>Viridiplantae</taxon>
        <taxon>Streptophyta</taxon>
        <taxon>Embryophyta</taxon>
        <taxon>Tracheophyta</taxon>
        <taxon>Spermatophyta</taxon>
        <taxon>Magnoliopsida</taxon>
        <taxon>eudicotyledons</taxon>
        <taxon>Gunneridae</taxon>
        <taxon>Pentapetalae</taxon>
        <taxon>asterids</taxon>
        <taxon>lamiids</taxon>
        <taxon>Lamiales</taxon>
        <taxon>Plantaginaceae</taxon>
        <taxon>Cheloneae</taxon>
        <taxon>Penstemon</taxon>
    </lineage>
</organism>
<dbReference type="Proteomes" id="UP001291926">
    <property type="component" value="Unassembled WGS sequence"/>
</dbReference>
<feature type="domain" description="B box-type" evidence="5">
    <location>
        <begin position="20"/>
        <end position="64"/>
    </location>
</feature>
<accession>A0ABR0CX65</accession>
<keyword evidence="1" id="KW-0479">Metal-binding</keyword>
<feature type="domain" description="B box-type" evidence="5">
    <location>
        <begin position="60"/>
        <end position="107"/>
    </location>
</feature>
<dbReference type="Pfam" id="PF00643">
    <property type="entry name" value="zf-B_box"/>
    <property type="match status" value="1"/>
</dbReference>
<evidence type="ECO:0000259" key="5">
    <source>
        <dbReference type="PROSITE" id="PS50119"/>
    </source>
</evidence>
<gene>
    <name evidence="6" type="ORF">RD792_012541</name>
</gene>
<dbReference type="InterPro" id="IPR000315">
    <property type="entry name" value="Znf_B-box"/>
</dbReference>
<keyword evidence="2 4" id="KW-0863">Zinc-finger</keyword>
<evidence type="ECO:0000256" key="1">
    <source>
        <dbReference type="ARBA" id="ARBA00022723"/>
    </source>
</evidence>
<keyword evidence="7" id="KW-1185">Reference proteome</keyword>
<evidence type="ECO:0000313" key="7">
    <source>
        <dbReference type="Proteomes" id="UP001291926"/>
    </source>
</evidence>
<dbReference type="InterPro" id="IPR045281">
    <property type="entry name" value="CONSTANS-like"/>
</dbReference>
<sequence>MTLHGGVVARTKIFPASCNVAAKPCDYCNSTAALIFCLADSAFICIMCDTKIHNTNDKHERVWMCDVCEQAPAAFNCKADAAALCVSCDRDIHSANPLARRHERTPVVPFYDTAESVVMKSIPANTFASNHDTKIDMCVTHNDYTPGLSIFPNPIISSKAIDDIPDMKSMDFLFPDSNQFLDFDSVVPEQTTIKPPIPSQLITPDRSPIGN</sequence>
<dbReference type="InterPro" id="IPR049808">
    <property type="entry name" value="CONSTANS-like_Bbox1"/>
</dbReference>
<dbReference type="PANTHER" id="PTHR31319:SF53">
    <property type="entry name" value="ZINC FINGER PROTEIN CONSTANS-LIKE 5"/>
    <property type="match status" value="1"/>
</dbReference>
<reference evidence="6 7" key="1">
    <citation type="journal article" date="2023" name="bioRxiv">
        <title>Genome report: Whole genome sequence and annotation of Penstemon davidsonii.</title>
        <authorList>
            <person name="Ostevik K.L."/>
            <person name="Alabady M."/>
            <person name="Zhang M."/>
            <person name="Rausher M.D."/>
        </authorList>
    </citation>
    <scope>NUCLEOTIDE SEQUENCE [LARGE SCALE GENOMIC DNA]</scope>
    <source>
        <strain evidence="6">DNT005</strain>
        <tissue evidence="6">Whole leaf</tissue>
    </source>
</reference>
<dbReference type="SMART" id="SM00336">
    <property type="entry name" value="BBOX"/>
    <property type="match status" value="2"/>
</dbReference>
<evidence type="ECO:0000256" key="3">
    <source>
        <dbReference type="ARBA" id="ARBA00022833"/>
    </source>
</evidence>
<dbReference type="EMBL" id="JAYDYQ010002685">
    <property type="protein sequence ID" value="KAK4481635.1"/>
    <property type="molecule type" value="Genomic_DNA"/>
</dbReference>
<dbReference type="CDD" id="cd19821">
    <property type="entry name" value="Bbox1_BBX-like"/>
    <property type="match status" value="2"/>
</dbReference>
<evidence type="ECO:0000313" key="6">
    <source>
        <dbReference type="EMBL" id="KAK4481635.1"/>
    </source>
</evidence>